<dbReference type="PANTHER" id="PTHR43531:SF14">
    <property type="entry name" value="METHYL-ACCEPTING CHEMOTAXIS PROTEIN I-RELATED"/>
    <property type="match status" value="1"/>
</dbReference>
<evidence type="ECO:0000256" key="6">
    <source>
        <dbReference type="SAM" id="Phobius"/>
    </source>
</evidence>
<dbReference type="GO" id="GO:0004888">
    <property type="term" value="F:transmembrane signaling receptor activity"/>
    <property type="evidence" value="ECO:0007669"/>
    <property type="project" value="InterPro"/>
</dbReference>
<protein>
    <submittedName>
        <fullName evidence="9">Methyl-accepting chemotaxis protein-1 (Serine sensor receptor)</fullName>
    </submittedName>
</protein>
<keyword evidence="2" id="KW-0488">Methylation</keyword>
<dbReference type="GO" id="GO:0005886">
    <property type="term" value="C:plasma membrane"/>
    <property type="evidence" value="ECO:0007669"/>
    <property type="project" value="TreeGrafter"/>
</dbReference>
<proteinExistence type="inferred from homology"/>
<dbReference type="CDD" id="cd11386">
    <property type="entry name" value="MCP_signal"/>
    <property type="match status" value="1"/>
</dbReference>
<evidence type="ECO:0000256" key="4">
    <source>
        <dbReference type="PROSITE-ProRule" id="PRU00284"/>
    </source>
</evidence>
<dbReference type="SMART" id="SM00304">
    <property type="entry name" value="HAMP"/>
    <property type="match status" value="1"/>
</dbReference>
<reference evidence="9 10" key="1">
    <citation type="submission" date="2019-03" db="EMBL/GenBank/DDBJ databases">
        <title>Genomic Encyclopedia of Type Strains, Phase IV (KMG-IV): sequencing the most valuable type-strain genomes for metagenomic binning, comparative biology and taxonomic classification.</title>
        <authorList>
            <person name="Goeker M."/>
        </authorList>
    </citation>
    <scope>NUCLEOTIDE SEQUENCE [LARGE SCALE GENOMIC DNA]</scope>
    <source>
        <strain evidence="9 10">DSM 19605</strain>
    </source>
</reference>
<organism evidence="9 10">
    <name type="scientific">Tepidicella xavieri</name>
    <dbReference type="NCBI Taxonomy" id="360241"/>
    <lineage>
        <taxon>Bacteria</taxon>
        <taxon>Pseudomonadati</taxon>
        <taxon>Pseudomonadota</taxon>
        <taxon>Betaproteobacteria</taxon>
        <taxon>Burkholderiales</taxon>
        <taxon>Tepidicella</taxon>
    </lineage>
</organism>
<dbReference type="SUPFAM" id="SSF58104">
    <property type="entry name" value="Methyl-accepting chemotaxis protein (MCP) signaling domain"/>
    <property type="match status" value="1"/>
</dbReference>
<evidence type="ECO:0000256" key="1">
    <source>
        <dbReference type="ARBA" id="ARBA00004370"/>
    </source>
</evidence>
<keyword evidence="4" id="KW-0807">Transducer</keyword>
<evidence type="ECO:0000256" key="5">
    <source>
        <dbReference type="SAM" id="Coils"/>
    </source>
</evidence>
<dbReference type="CDD" id="cd06225">
    <property type="entry name" value="HAMP"/>
    <property type="match status" value="1"/>
</dbReference>
<comment type="caution">
    <text evidence="9">The sequence shown here is derived from an EMBL/GenBank/DDBJ whole genome shotgun (WGS) entry which is preliminary data.</text>
</comment>
<dbReference type="OrthoDB" id="1884279at2"/>
<keyword evidence="10" id="KW-1185">Reference proteome</keyword>
<dbReference type="GO" id="GO:0007165">
    <property type="term" value="P:signal transduction"/>
    <property type="evidence" value="ECO:0007669"/>
    <property type="project" value="UniProtKB-KW"/>
</dbReference>
<evidence type="ECO:0000256" key="2">
    <source>
        <dbReference type="ARBA" id="ARBA00022481"/>
    </source>
</evidence>
<accession>A0A4R6UEA7</accession>
<gene>
    <name evidence="9" type="ORF">DFR43_108110</name>
</gene>
<dbReference type="InterPro" id="IPR004089">
    <property type="entry name" value="MCPsignal_dom"/>
</dbReference>
<dbReference type="PROSITE" id="PS50885">
    <property type="entry name" value="HAMP"/>
    <property type="match status" value="1"/>
</dbReference>
<dbReference type="Proteomes" id="UP000295510">
    <property type="component" value="Unassembled WGS sequence"/>
</dbReference>
<sequence length="531" mass="56597">MKLRHKLPLSFGAVLLVMLLAAGAGLYQLSRVVAFFQTDVEALAQVERQAVEAELRFRTQVQEWKNVLLRGYDAEQLERFWTAFQREEAAVAEQVRQVMAALPDYAPVQEAGTRFLEAHEAMARGYRRGFAAFEATLFDSRAGDQAVAGMDRQPAQMLRALRDTVAQHSAEVQQQAARLARLTFWISGALLLLAVIGGIVFAILTTRAMVRPLDDTVTLARRVAAGDLTSQVEGHGRDEIAVLRQAMQDMQAALAGIVTEVRHTADALSMASQEIASGNQDLSARTESQAGSLEETAASMEQLNATVHQNAEHAVRAHQLAGEASAVASEGGRVVTSLVQTMQGITQSSQRIGDIIGVIDSIAFQTNILALNAAVEAARAGEAGRGFAVVAAEVRSLASRSAEAAKEIKQLITDSLQRVETGNRLADQAGGTMTQVVESIGKVTQAMGEIMAASREQSDGVQQIGQAVSELDQTTQQNAALVEEMAAAAEALKQQAAALVRAVSVFKLAGSAAPASQGLPSPMPAEPLLLR</sequence>
<keyword evidence="6" id="KW-0812">Transmembrane</keyword>
<keyword evidence="6" id="KW-1133">Transmembrane helix</keyword>
<name>A0A4R6UEA7_9BURK</name>
<evidence type="ECO:0000259" key="7">
    <source>
        <dbReference type="PROSITE" id="PS50111"/>
    </source>
</evidence>
<feature type="domain" description="HAMP" evidence="8">
    <location>
        <begin position="207"/>
        <end position="259"/>
    </location>
</feature>
<dbReference type="PRINTS" id="PR00260">
    <property type="entry name" value="CHEMTRNSDUCR"/>
</dbReference>
<dbReference type="InterPro" id="IPR004090">
    <property type="entry name" value="Chemotax_Me-accpt_rcpt"/>
</dbReference>
<keyword evidence="5" id="KW-0175">Coiled coil</keyword>
<feature type="domain" description="Methyl-accepting transducer" evidence="7">
    <location>
        <begin position="264"/>
        <end position="493"/>
    </location>
</feature>
<evidence type="ECO:0000313" key="10">
    <source>
        <dbReference type="Proteomes" id="UP000295510"/>
    </source>
</evidence>
<evidence type="ECO:0000256" key="3">
    <source>
        <dbReference type="ARBA" id="ARBA00029447"/>
    </source>
</evidence>
<feature type="coiled-coil region" evidence="5">
    <location>
        <begin position="471"/>
        <end position="502"/>
    </location>
</feature>
<dbReference type="InterPro" id="IPR051310">
    <property type="entry name" value="MCP_chemotaxis"/>
</dbReference>
<dbReference type="GO" id="GO:0006935">
    <property type="term" value="P:chemotaxis"/>
    <property type="evidence" value="ECO:0007669"/>
    <property type="project" value="InterPro"/>
</dbReference>
<dbReference type="Gene3D" id="1.10.287.950">
    <property type="entry name" value="Methyl-accepting chemotaxis protein"/>
    <property type="match status" value="1"/>
</dbReference>
<dbReference type="Pfam" id="PF00015">
    <property type="entry name" value="MCPsignal"/>
    <property type="match status" value="1"/>
</dbReference>
<evidence type="ECO:0000259" key="8">
    <source>
        <dbReference type="PROSITE" id="PS50885"/>
    </source>
</evidence>
<dbReference type="AlphaFoldDB" id="A0A4R6UEA7"/>
<dbReference type="Pfam" id="PF00672">
    <property type="entry name" value="HAMP"/>
    <property type="match status" value="1"/>
</dbReference>
<keyword evidence="6" id="KW-0472">Membrane</keyword>
<dbReference type="PANTHER" id="PTHR43531">
    <property type="entry name" value="PROTEIN ICFG"/>
    <property type="match status" value="1"/>
</dbReference>
<dbReference type="PROSITE" id="PS50111">
    <property type="entry name" value="CHEMOTAXIS_TRANSDUC_2"/>
    <property type="match status" value="1"/>
</dbReference>
<dbReference type="EMBL" id="SNYL01000008">
    <property type="protein sequence ID" value="TDQ43165.1"/>
    <property type="molecule type" value="Genomic_DNA"/>
</dbReference>
<dbReference type="RefSeq" id="WP_133597564.1">
    <property type="nucleotide sequence ID" value="NZ_SNYL01000008.1"/>
</dbReference>
<dbReference type="SMART" id="SM00283">
    <property type="entry name" value="MA"/>
    <property type="match status" value="1"/>
</dbReference>
<feature type="transmembrane region" description="Helical" evidence="6">
    <location>
        <begin position="182"/>
        <end position="204"/>
    </location>
</feature>
<dbReference type="FunFam" id="1.10.287.950:FF:000001">
    <property type="entry name" value="Methyl-accepting chemotaxis sensory transducer"/>
    <property type="match status" value="1"/>
</dbReference>
<comment type="subcellular location">
    <subcellularLocation>
        <location evidence="1">Membrane</location>
    </subcellularLocation>
</comment>
<keyword evidence="9" id="KW-0675">Receptor</keyword>
<comment type="similarity">
    <text evidence="3">Belongs to the methyl-accepting chemotaxis (MCP) protein family.</text>
</comment>
<dbReference type="InterPro" id="IPR003660">
    <property type="entry name" value="HAMP_dom"/>
</dbReference>
<evidence type="ECO:0000313" key="9">
    <source>
        <dbReference type="EMBL" id="TDQ43165.1"/>
    </source>
</evidence>